<organism evidence="1 2">
    <name type="scientific">Echinicola arenosa</name>
    <dbReference type="NCBI Taxonomy" id="2774144"/>
    <lineage>
        <taxon>Bacteria</taxon>
        <taxon>Pseudomonadati</taxon>
        <taxon>Bacteroidota</taxon>
        <taxon>Cytophagia</taxon>
        <taxon>Cytophagales</taxon>
        <taxon>Cyclobacteriaceae</taxon>
        <taxon>Echinicola</taxon>
    </lineage>
</organism>
<accession>A0ABR9AGR1</accession>
<dbReference type="EMBL" id="JACYTQ010000001">
    <property type="protein sequence ID" value="MBD8488052.1"/>
    <property type="molecule type" value="Genomic_DNA"/>
</dbReference>
<proteinExistence type="predicted"/>
<keyword evidence="2" id="KW-1185">Reference proteome</keyword>
<gene>
    <name evidence="1" type="ORF">IFO69_04765</name>
</gene>
<comment type="caution">
    <text evidence="1">The sequence shown here is derived from an EMBL/GenBank/DDBJ whole genome shotgun (WGS) entry which is preliminary data.</text>
</comment>
<protein>
    <submittedName>
        <fullName evidence="1">Uncharacterized protein</fullName>
    </submittedName>
</protein>
<evidence type="ECO:0000313" key="2">
    <source>
        <dbReference type="Proteomes" id="UP000647133"/>
    </source>
</evidence>
<dbReference type="Proteomes" id="UP000647133">
    <property type="component" value="Unassembled WGS sequence"/>
</dbReference>
<evidence type="ECO:0000313" key="1">
    <source>
        <dbReference type="EMBL" id="MBD8488052.1"/>
    </source>
</evidence>
<name>A0ABR9AGR1_9BACT</name>
<reference evidence="1 2" key="1">
    <citation type="submission" date="2020-09" db="EMBL/GenBank/DDBJ databases">
        <title>Echinicola sp. CAU 1574 isolated from sand of Sido Beach.</title>
        <authorList>
            <person name="Kim W."/>
        </authorList>
    </citation>
    <scope>NUCLEOTIDE SEQUENCE [LARGE SCALE GENOMIC DNA]</scope>
    <source>
        <strain evidence="1 2">CAU 1574</strain>
    </source>
</reference>
<sequence length="99" mass="11610">MNSVYISESAQLLQKDFELSLPEEDLTREALIELLSPVVSNLLNRDFERLLHICYRIDLGEQKLKYILHQANPESLAKELSAALVDRQIQKVEIRRRYQ</sequence>
<dbReference type="RefSeq" id="WP_192008812.1">
    <property type="nucleotide sequence ID" value="NZ_JACYTQ010000001.1"/>
</dbReference>